<feature type="transmembrane region" description="Helical" evidence="1">
    <location>
        <begin position="20"/>
        <end position="40"/>
    </location>
</feature>
<dbReference type="EMBL" id="AMZQ01000001">
    <property type="protein sequence ID" value="EKU12476.1"/>
    <property type="molecule type" value="Genomic_DNA"/>
</dbReference>
<organism evidence="2 3">
    <name type="scientific">Campylobacter showae CSUNSWCD</name>
    <dbReference type="NCBI Taxonomy" id="1244083"/>
    <lineage>
        <taxon>Bacteria</taxon>
        <taxon>Pseudomonadati</taxon>
        <taxon>Campylobacterota</taxon>
        <taxon>Epsilonproteobacteria</taxon>
        <taxon>Campylobacterales</taxon>
        <taxon>Campylobacteraceae</taxon>
        <taxon>Campylobacter</taxon>
    </lineage>
</organism>
<dbReference type="Proteomes" id="UP000011939">
    <property type="component" value="Unassembled WGS sequence"/>
</dbReference>
<evidence type="ECO:0000313" key="2">
    <source>
        <dbReference type="EMBL" id="EKU12476.1"/>
    </source>
</evidence>
<protein>
    <submittedName>
        <fullName evidence="2">Uncharacterized protein</fullName>
    </submittedName>
</protein>
<name>M5ISG8_9BACT</name>
<evidence type="ECO:0000313" key="3">
    <source>
        <dbReference type="Proteomes" id="UP000011939"/>
    </source>
</evidence>
<keyword evidence="1" id="KW-0472">Membrane</keyword>
<accession>M5ISG8</accession>
<dbReference type="AlphaFoldDB" id="M5ISG8"/>
<comment type="caution">
    <text evidence="2">The sequence shown here is derived from an EMBL/GenBank/DDBJ whole genome shotgun (WGS) entry which is preliminary data.</text>
</comment>
<reference evidence="2 3" key="1">
    <citation type="journal article" date="2013" name="Genome Announc.">
        <title>Genome Sequence of Campylobacter showae UNSWCD, Isolated from a Patient with Crohn's Disease.</title>
        <authorList>
            <person name="Tay A.P."/>
            <person name="Kaakoush N.O."/>
            <person name="Deshpande N.P."/>
            <person name="Chen Z."/>
            <person name="Mitchell H."/>
            <person name="Wilkins M.R."/>
        </authorList>
    </citation>
    <scope>NUCLEOTIDE SEQUENCE [LARGE SCALE GENOMIC DNA]</scope>
    <source>
        <strain evidence="2 3">CSUNSWCD</strain>
    </source>
</reference>
<keyword evidence="1" id="KW-1133">Transmembrane helix</keyword>
<sequence>MDKIYQKQMPLVKVRERVSYAFVPILEVKFGLLLCLIHAFN</sequence>
<gene>
    <name evidence="2" type="ORF">CSUNSWCD_416</name>
</gene>
<proteinExistence type="predicted"/>
<dbReference type="PATRIC" id="fig|1244083.3.peg.421"/>
<evidence type="ECO:0000256" key="1">
    <source>
        <dbReference type="SAM" id="Phobius"/>
    </source>
</evidence>
<keyword evidence="1" id="KW-0812">Transmembrane</keyword>